<feature type="domain" description="FAD-binding FR-type" evidence="11">
    <location>
        <begin position="3"/>
        <end position="107"/>
    </location>
</feature>
<dbReference type="Gene3D" id="3.10.20.30">
    <property type="match status" value="1"/>
</dbReference>
<dbReference type="PROSITE" id="PS00197">
    <property type="entry name" value="2FE2S_FER_1"/>
    <property type="match status" value="1"/>
</dbReference>
<dbReference type="GO" id="GO:0016491">
    <property type="term" value="F:oxidoreductase activity"/>
    <property type="evidence" value="ECO:0007669"/>
    <property type="project" value="UniProtKB-KW"/>
</dbReference>
<dbReference type="InterPro" id="IPR006058">
    <property type="entry name" value="2Fe2S_fd_BS"/>
</dbReference>
<dbReference type="GO" id="GO:0046872">
    <property type="term" value="F:metal ion binding"/>
    <property type="evidence" value="ECO:0007669"/>
    <property type="project" value="UniProtKB-KW"/>
</dbReference>
<dbReference type="InterPro" id="IPR017927">
    <property type="entry name" value="FAD-bd_FR_type"/>
</dbReference>
<dbReference type="InterPro" id="IPR039261">
    <property type="entry name" value="FNR_nucleotide-bd"/>
</dbReference>
<dbReference type="Gene3D" id="2.40.30.10">
    <property type="entry name" value="Translation factors"/>
    <property type="match status" value="1"/>
</dbReference>
<dbReference type="PANTHER" id="PTHR47354">
    <property type="entry name" value="NADH OXIDOREDUCTASE HCR"/>
    <property type="match status" value="1"/>
</dbReference>
<dbReference type="SUPFAM" id="SSF63380">
    <property type="entry name" value="Riboflavin synthase domain-like"/>
    <property type="match status" value="1"/>
</dbReference>
<dbReference type="GO" id="GO:0050660">
    <property type="term" value="F:flavin adenine dinucleotide binding"/>
    <property type="evidence" value="ECO:0007669"/>
    <property type="project" value="TreeGrafter"/>
</dbReference>
<dbReference type="InterPro" id="IPR036010">
    <property type="entry name" value="2Fe-2S_ferredoxin-like_sf"/>
</dbReference>
<reference evidence="12 13" key="1">
    <citation type="submission" date="2013-09" db="EMBL/GenBank/DDBJ databases">
        <title>Whole genome shotgun sequence of Novosphingobium tardaugens NBRC 16725.</title>
        <authorList>
            <person name="Isaki S."/>
            <person name="Hosoyama A."/>
            <person name="Tsuchikane K."/>
            <person name="Katsumata H."/>
            <person name="Ando Y."/>
            <person name="Yamazaki S."/>
            <person name="Fujita N."/>
        </authorList>
    </citation>
    <scope>NUCLEOTIDE SEQUENCE [LARGE SCALE GENOMIC DNA]</scope>
    <source>
        <strain evidence="12 13">NBRC 16725</strain>
    </source>
</reference>
<dbReference type="OrthoDB" id="9786134at2"/>
<keyword evidence="2" id="KW-0285">Flavoprotein</keyword>
<keyword evidence="4" id="KW-0479">Metal-binding</keyword>
<keyword evidence="8" id="KW-0411">Iron-sulfur</keyword>
<dbReference type="PRINTS" id="PR00371">
    <property type="entry name" value="FPNCR"/>
</dbReference>
<feature type="domain" description="2Fe-2S ferredoxin-type" evidence="10">
    <location>
        <begin position="268"/>
        <end position="358"/>
    </location>
</feature>
<dbReference type="InterPro" id="IPR008333">
    <property type="entry name" value="Cbr1-like_FAD-bd_dom"/>
</dbReference>
<dbReference type="InterPro" id="IPR001709">
    <property type="entry name" value="Flavoprot_Pyr_Nucl_cyt_Rdtase"/>
</dbReference>
<evidence type="ECO:0000256" key="6">
    <source>
        <dbReference type="ARBA" id="ARBA00023002"/>
    </source>
</evidence>
<dbReference type="Pfam" id="PF00175">
    <property type="entry name" value="NAD_binding_1"/>
    <property type="match status" value="1"/>
</dbReference>
<gene>
    <name evidence="12" type="primary">paaK</name>
    <name evidence="12" type="ORF">NT2_09_01410</name>
</gene>
<evidence type="ECO:0000313" key="12">
    <source>
        <dbReference type="EMBL" id="GAD50533.1"/>
    </source>
</evidence>
<evidence type="ECO:0000256" key="5">
    <source>
        <dbReference type="ARBA" id="ARBA00022827"/>
    </source>
</evidence>
<dbReference type="Proteomes" id="UP000016568">
    <property type="component" value="Unassembled WGS sequence"/>
</dbReference>
<dbReference type="Pfam" id="PF00970">
    <property type="entry name" value="FAD_binding_6"/>
    <property type="match status" value="1"/>
</dbReference>
<dbReference type="Pfam" id="PF00111">
    <property type="entry name" value="Fer2"/>
    <property type="match status" value="1"/>
</dbReference>
<keyword evidence="5" id="KW-0274">FAD</keyword>
<dbReference type="InterPro" id="IPR017938">
    <property type="entry name" value="Riboflavin_synthase-like_b-brl"/>
</dbReference>
<dbReference type="CDD" id="cd00207">
    <property type="entry name" value="fer2"/>
    <property type="match status" value="1"/>
</dbReference>
<dbReference type="RefSeq" id="WP_021691351.1">
    <property type="nucleotide sequence ID" value="NZ_BASZ01000009.1"/>
</dbReference>
<dbReference type="InterPro" id="IPR001041">
    <property type="entry name" value="2Fe-2S_ferredoxin-type"/>
</dbReference>
<dbReference type="PANTHER" id="PTHR47354:SF8">
    <property type="entry name" value="1,2-PHENYLACETYL-COA EPOXIDASE, SUBUNIT E"/>
    <property type="match status" value="1"/>
</dbReference>
<dbReference type="InterPro" id="IPR001433">
    <property type="entry name" value="OxRdtase_FAD/NAD-bd"/>
</dbReference>
<evidence type="ECO:0000256" key="2">
    <source>
        <dbReference type="ARBA" id="ARBA00022630"/>
    </source>
</evidence>
<evidence type="ECO:0000313" key="13">
    <source>
        <dbReference type="Proteomes" id="UP000016568"/>
    </source>
</evidence>
<keyword evidence="7" id="KW-0408">Iron</keyword>
<evidence type="ECO:0000256" key="1">
    <source>
        <dbReference type="ARBA" id="ARBA00001974"/>
    </source>
</evidence>
<dbReference type="InterPro" id="IPR012675">
    <property type="entry name" value="Beta-grasp_dom_sf"/>
</dbReference>
<evidence type="ECO:0000259" key="11">
    <source>
        <dbReference type="PROSITE" id="PS51384"/>
    </source>
</evidence>
<dbReference type="InterPro" id="IPR050415">
    <property type="entry name" value="MRET"/>
</dbReference>
<evidence type="ECO:0000256" key="4">
    <source>
        <dbReference type="ARBA" id="ARBA00022723"/>
    </source>
</evidence>
<organism evidence="12 13">
    <name type="scientific">Caenibius tardaugens NBRC 16725</name>
    <dbReference type="NCBI Taxonomy" id="1219035"/>
    <lineage>
        <taxon>Bacteria</taxon>
        <taxon>Pseudomonadati</taxon>
        <taxon>Pseudomonadota</taxon>
        <taxon>Alphaproteobacteria</taxon>
        <taxon>Sphingomonadales</taxon>
        <taxon>Erythrobacteraceae</taxon>
        <taxon>Caenibius</taxon>
    </lineage>
</organism>
<keyword evidence="3" id="KW-0001">2Fe-2S</keyword>
<dbReference type="SUPFAM" id="SSF52343">
    <property type="entry name" value="Ferredoxin reductase-like, C-terminal NADP-linked domain"/>
    <property type="match status" value="1"/>
</dbReference>
<evidence type="ECO:0000259" key="10">
    <source>
        <dbReference type="PROSITE" id="PS51085"/>
    </source>
</evidence>
<evidence type="ECO:0000256" key="9">
    <source>
        <dbReference type="ARBA" id="ARBA00034078"/>
    </source>
</evidence>
<dbReference type="PROSITE" id="PS51384">
    <property type="entry name" value="FAD_FR"/>
    <property type="match status" value="1"/>
</dbReference>
<dbReference type="eggNOG" id="COG1018">
    <property type="taxonomic scope" value="Bacteria"/>
</dbReference>
<dbReference type="CDD" id="cd06214">
    <property type="entry name" value="PA_degradation_oxidoreductase_like"/>
    <property type="match status" value="1"/>
</dbReference>
<protein>
    <submittedName>
        <fullName evidence="12">Phenylacetate-CoA oxygenase/reductase PaaK subunit</fullName>
    </submittedName>
</protein>
<dbReference type="EMBL" id="BASZ01000009">
    <property type="protein sequence ID" value="GAD50533.1"/>
    <property type="molecule type" value="Genomic_DNA"/>
</dbReference>
<evidence type="ECO:0000256" key="7">
    <source>
        <dbReference type="ARBA" id="ARBA00023004"/>
    </source>
</evidence>
<name>U3A713_9SPHN</name>
<dbReference type="GO" id="GO:0051537">
    <property type="term" value="F:2 iron, 2 sulfur cluster binding"/>
    <property type="evidence" value="ECO:0007669"/>
    <property type="project" value="UniProtKB-KW"/>
</dbReference>
<keyword evidence="6" id="KW-0560">Oxidoreductase</keyword>
<dbReference type="PRINTS" id="PR00406">
    <property type="entry name" value="CYTB5RDTASE"/>
</dbReference>
<comment type="caution">
    <text evidence="12">The sequence shown here is derived from an EMBL/GenBank/DDBJ whole genome shotgun (WGS) entry which is preliminary data.</text>
</comment>
<comment type="cofactor">
    <cofactor evidence="9">
        <name>[2Fe-2S] cluster</name>
        <dbReference type="ChEBI" id="CHEBI:190135"/>
    </cofactor>
</comment>
<dbReference type="AlphaFoldDB" id="U3A713"/>
<comment type="cofactor">
    <cofactor evidence="1">
        <name>FAD</name>
        <dbReference type="ChEBI" id="CHEBI:57692"/>
    </cofactor>
</comment>
<dbReference type="Gene3D" id="3.40.50.80">
    <property type="entry name" value="Nucleotide-binding domain of ferredoxin-NADP reductase (FNR) module"/>
    <property type="match status" value="1"/>
</dbReference>
<dbReference type="PROSITE" id="PS51085">
    <property type="entry name" value="2FE2S_FER_2"/>
    <property type="match status" value="1"/>
</dbReference>
<dbReference type="SUPFAM" id="SSF54292">
    <property type="entry name" value="2Fe-2S ferredoxin-like"/>
    <property type="match status" value="1"/>
</dbReference>
<accession>U3A713</accession>
<dbReference type="KEGG" id="ntd:EGO55_04915"/>
<evidence type="ECO:0000256" key="3">
    <source>
        <dbReference type="ARBA" id="ARBA00022714"/>
    </source>
</evidence>
<proteinExistence type="predicted"/>
<evidence type="ECO:0000256" key="8">
    <source>
        <dbReference type="ARBA" id="ARBA00023014"/>
    </source>
</evidence>
<sequence>MSTGFHSLAITDVRRETEDAISVRFAVPPPLAETFHFLPGQHLTLRAQIDGDDLRRSYSICSGPDETGMRVAIKRIGGGRFSNWANDTLVAGSQLDVMAPAGAFTWAFDPASAARYALFASGSGITPIVSLIKAGLAAEPQSHFALFYGNRETGSILFLEELAQLKNRYMDRFEAHYFLSREEDELAFLNGRIDRAKMHDILTLFPPEDAIDMAFVCGPEAMMDAVETALVEAGLDRSRIRSERFTASELSADRSAAVQQLEQQAAGKPIKVTINGKRRTVLYDPALESILENGRAAGLPAPFACKAGVCATCRARLVRGKVEMIRNFGLSQDEIDRGYILTCQAIPVSDDVEIDFDA</sequence>
<keyword evidence="13" id="KW-1185">Reference proteome</keyword>